<dbReference type="RefSeq" id="XP_027193734.1">
    <property type="nucleotide sequence ID" value="XM_027337933.1"/>
</dbReference>
<dbReference type="InParanoid" id="A0A6P6XPC2"/>
<protein>
    <submittedName>
        <fullName evidence="3">Inhibitor of growth protein 1 homolog</fullName>
    </submittedName>
</protein>
<keyword evidence="2" id="KW-1185">Reference proteome</keyword>
<feature type="region of interest" description="Disordered" evidence="1">
    <location>
        <begin position="1"/>
        <end position="37"/>
    </location>
</feature>
<dbReference type="Proteomes" id="UP000515146">
    <property type="component" value="Unplaced"/>
</dbReference>
<organism evidence="2 3">
    <name type="scientific">Dermatophagoides pteronyssinus</name>
    <name type="common">European house dust mite</name>
    <dbReference type="NCBI Taxonomy" id="6956"/>
    <lineage>
        <taxon>Eukaryota</taxon>
        <taxon>Metazoa</taxon>
        <taxon>Ecdysozoa</taxon>
        <taxon>Arthropoda</taxon>
        <taxon>Chelicerata</taxon>
        <taxon>Arachnida</taxon>
        <taxon>Acari</taxon>
        <taxon>Acariformes</taxon>
        <taxon>Sarcoptiformes</taxon>
        <taxon>Astigmata</taxon>
        <taxon>Psoroptidia</taxon>
        <taxon>Analgoidea</taxon>
        <taxon>Pyroglyphidae</taxon>
        <taxon>Dermatophagoidinae</taxon>
        <taxon>Dermatophagoides</taxon>
    </lineage>
</organism>
<evidence type="ECO:0000313" key="2">
    <source>
        <dbReference type="Proteomes" id="UP000515146"/>
    </source>
</evidence>
<dbReference type="KEGG" id="dpte:113788479"/>
<accession>A0A6P6XPC2</accession>
<evidence type="ECO:0000256" key="1">
    <source>
        <dbReference type="SAM" id="MobiDB-lite"/>
    </source>
</evidence>
<dbReference type="AlphaFoldDB" id="A0A6P6XPC2"/>
<sequence length="98" mass="10536">MPNYRNNGGGGGGGRRGGGGGGGGGGGRGNYHQPRTTRVDVTLQRESQYISPNGNQYSETRTLQASARVPQSEARLILQDPSRVLTNDNTQFKQLRYN</sequence>
<gene>
    <name evidence="3" type="primary">LOC113788479</name>
</gene>
<evidence type="ECO:0000313" key="3">
    <source>
        <dbReference type="RefSeq" id="XP_027193734.1"/>
    </source>
</evidence>
<proteinExistence type="predicted"/>
<feature type="compositionally biased region" description="Gly residues" evidence="1">
    <location>
        <begin position="7"/>
        <end position="29"/>
    </location>
</feature>
<reference evidence="3" key="1">
    <citation type="submission" date="2025-08" db="UniProtKB">
        <authorList>
            <consortium name="RefSeq"/>
        </authorList>
    </citation>
    <scope>IDENTIFICATION</scope>
    <source>
        <strain evidence="3">Airmid</strain>
    </source>
</reference>
<name>A0A6P6XPC2_DERPT</name>